<accession>A0A6J5MVX0</accession>
<reference evidence="1" key="1">
    <citation type="submission" date="2020-04" db="EMBL/GenBank/DDBJ databases">
        <authorList>
            <person name="Chiriac C."/>
            <person name="Salcher M."/>
            <person name="Ghai R."/>
            <person name="Kavagutti S V."/>
        </authorList>
    </citation>
    <scope>NUCLEOTIDE SEQUENCE</scope>
</reference>
<dbReference type="Gene3D" id="1.10.30.50">
    <property type="match status" value="1"/>
</dbReference>
<proteinExistence type="predicted"/>
<evidence type="ECO:0008006" key="2">
    <source>
        <dbReference type="Google" id="ProtNLM"/>
    </source>
</evidence>
<protein>
    <recommendedName>
        <fullName evidence="2">HNHc domain containing protein</fullName>
    </recommendedName>
</protein>
<name>A0A6J5MVX0_9CAUD</name>
<organism evidence="1">
    <name type="scientific">uncultured Caudovirales phage</name>
    <dbReference type="NCBI Taxonomy" id="2100421"/>
    <lineage>
        <taxon>Viruses</taxon>
        <taxon>Duplodnaviria</taxon>
        <taxon>Heunggongvirae</taxon>
        <taxon>Uroviricota</taxon>
        <taxon>Caudoviricetes</taxon>
        <taxon>Peduoviridae</taxon>
        <taxon>Maltschvirus</taxon>
        <taxon>Maltschvirus maltsch</taxon>
    </lineage>
</organism>
<evidence type="ECO:0000313" key="1">
    <source>
        <dbReference type="EMBL" id="CAB4150808.1"/>
    </source>
</evidence>
<sequence>MNDKPYCNGQWTKARFKSFVTSALRRASSRWAPKYTCKKKARTARNTYKCSLCANSVGNKNIKIDHIHPVVDPTKGFESWDKFIERLFVELDGYQAICITCHKAKTNEERETRKKTKCSQS</sequence>
<dbReference type="EMBL" id="LR796549">
    <property type="protein sequence ID" value="CAB4150808.1"/>
    <property type="molecule type" value="Genomic_DNA"/>
</dbReference>
<gene>
    <name evidence="1" type="ORF">UFOVP574_33</name>
</gene>